<dbReference type="AlphaFoldDB" id="A0A494ZUD6"/>
<evidence type="ECO:0000313" key="2">
    <source>
        <dbReference type="EMBL" id="RKQ29243.1"/>
    </source>
</evidence>
<keyword evidence="1" id="KW-0812">Transmembrane</keyword>
<evidence type="ECO:0000313" key="3">
    <source>
        <dbReference type="Proteomes" id="UP000269301"/>
    </source>
</evidence>
<keyword evidence="3" id="KW-1185">Reference proteome</keyword>
<evidence type="ECO:0000256" key="1">
    <source>
        <dbReference type="SAM" id="Phobius"/>
    </source>
</evidence>
<feature type="transmembrane region" description="Helical" evidence="1">
    <location>
        <begin position="6"/>
        <end position="23"/>
    </location>
</feature>
<name>A0A494ZUD6_9BACI</name>
<feature type="transmembrane region" description="Helical" evidence="1">
    <location>
        <begin position="98"/>
        <end position="119"/>
    </location>
</feature>
<dbReference type="InterPro" id="IPR024529">
    <property type="entry name" value="ECF_trnsprt_substrate-spec"/>
</dbReference>
<keyword evidence="1" id="KW-1133">Transmembrane helix</keyword>
<gene>
    <name evidence="2" type="ORF">D8M06_17845</name>
</gene>
<protein>
    <submittedName>
        <fullName evidence="2">ECF transporter S component</fullName>
    </submittedName>
</protein>
<accession>A0A494ZUD6</accession>
<sequence length="181" mass="19954">MNTYKLTLVALLASLAVVGRFAFAFLPNIQPVTSLIIIAGLFLGPLAAAIMAILTTFLSNILLGMGIWTVWQVVAWVFIGVISGFIGKSKRKTPTLVIVLYAAFSGYFYGLIISLVTYQVAGKFWPYYLAGLPFDTYHAVGNAMVMLVFYPIVSKFFIKYAQDRFTIQGNQNTKRGTEGQV</sequence>
<proteinExistence type="predicted"/>
<comment type="caution">
    <text evidence="2">The sequence shown here is derived from an EMBL/GenBank/DDBJ whole genome shotgun (WGS) entry which is preliminary data.</text>
</comment>
<keyword evidence="1" id="KW-0472">Membrane</keyword>
<feature type="transmembrane region" description="Helical" evidence="1">
    <location>
        <begin position="35"/>
        <end position="59"/>
    </location>
</feature>
<feature type="transmembrane region" description="Helical" evidence="1">
    <location>
        <begin position="139"/>
        <end position="158"/>
    </location>
</feature>
<dbReference type="EMBL" id="RBZP01000025">
    <property type="protein sequence ID" value="RKQ29243.1"/>
    <property type="molecule type" value="Genomic_DNA"/>
</dbReference>
<dbReference type="OrthoDB" id="5198189at2"/>
<dbReference type="Gene3D" id="1.10.1760.20">
    <property type="match status" value="1"/>
</dbReference>
<dbReference type="Proteomes" id="UP000269301">
    <property type="component" value="Unassembled WGS sequence"/>
</dbReference>
<dbReference type="GO" id="GO:0022857">
    <property type="term" value="F:transmembrane transporter activity"/>
    <property type="evidence" value="ECO:0007669"/>
    <property type="project" value="InterPro"/>
</dbReference>
<organism evidence="2 3">
    <name type="scientific">Oceanobacillus halophilus</name>
    <dbReference type="NCBI Taxonomy" id="930130"/>
    <lineage>
        <taxon>Bacteria</taxon>
        <taxon>Bacillati</taxon>
        <taxon>Bacillota</taxon>
        <taxon>Bacilli</taxon>
        <taxon>Bacillales</taxon>
        <taxon>Bacillaceae</taxon>
        <taxon>Oceanobacillus</taxon>
    </lineage>
</organism>
<feature type="transmembrane region" description="Helical" evidence="1">
    <location>
        <begin position="65"/>
        <end position="86"/>
    </location>
</feature>
<reference evidence="2 3" key="1">
    <citation type="journal article" date="2016" name="Int. J. Syst. Evol. Microbiol.">
        <title>Oceanobacillus halophilus sp. nov., a novel moderately halophilic bacterium from a hypersaline lake.</title>
        <authorList>
            <person name="Amoozegar M.A."/>
            <person name="Bagheri M."/>
            <person name="Makhdoumi A."/>
            <person name="Nikou M.M."/>
            <person name="Fazeli S.A.S."/>
            <person name="Schumann P."/>
            <person name="Sproer C."/>
            <person name="Sanchez-Porro C."/>
            <person name="Ventosa A."/>
        </authorList>
    </citation>
    <scope>NUCLEOTIDE SEQUENCE [LARGE SCALE GENOMIC DNA]</scope>
    <source>
        <strain evidence="2 3">DSM 23996</strain>
    </source>
</reference>
<dbReference type="Pfam" id="PF12822">
    <property type="entry name" value="ECF_trnsprt"/>
    <property type="match status" value="1"/>
</dbReference>
<dbReference type="RefSeq" id="WP_121205945.1">
    <property type="nucleotide sequence ID" value="NZ_RBZP01000025.1"/>
</dbReference>